<name>A0A3F3HE80_9LACO</name>
<dbReference type="AlphaFoldDB" id="A0A3F3HE80"/>
<evidence type="ECO:0000259" key="1">
    <source>
        <dbReference type="PROSITE" id="PS51163"/>
    </source>
</evidence>
<reference evidence="2" key="1">
    <citation type="journal article" date="2015" name="BMC Genomics">
        <title>Comparative genomics of Fructobacillus spp. and Leuconostoc spp. reveals niche-specific evolution of Fructobacillus spp.</title>
        <authorList>
            <person name="Endo A."/>
            <person name="Tanizawa Y."/>
            <person name="Tanaka N."/>
            <person name="Maeno S."/>
            <person name="Kumar H."/>
            <person name="Shiwa Y."/>
            <person name="Okada S."/>
            <person name="Yoshikawa H."/>
            <person name="Dicks L."/>
            <person name="Nakagawa J."/>
            <person name="Arita M."/>
        </authorList>
    </citation>
    <scope>NUCLEOTIDE SEQUENCE [LARGE SCALE GENOMIC DNA]</scope>
    <source>
        <strain evidence="2">F214-1</strain>
    </source>
</reference>
<dbReference type="Gene3D" id="3.90.870.10">
    <property type="entry name" value="DHBP synthase"/>
    <property type="match status" value="1"/>
</dbReference>
<dbReference type="GO" id="GO:0003725">
    <property type="term" value="F:double-stranded RNA binding"/>
    <property type="evidence" value="ECO:0007669"/>
    <property type="project" value="InterPro"/>
</dbReference>
<feature type="domain" description="YrdC-like" evidence="1">
    <location>
        <begin position="17"/>
        <end position="221"/>
    </location>
</feature>
<evidence type="ECO:0000313" key="2">
    <source>
        <dbReference type="EMBL" id="GAP04179.1"/>
    </source>
</evidence>
<dbReference type="EMBL" id="DF968080">
    <property type="protein sequence ID" value="GAP04179.1"/>
    <property type="molecule type" value="Genomic_DNA"/>
</dbReference>
<dbReference type="InterPro" id="IPR017945">
    <property type="entry name" value="DHBP_synth_RibB-like_a/b_dom"/>
</dbReference>
<dbReference type="SUPFAM" id="SSF55821">
    <property type="entry name" value="YrdC/RibB"/>
    <property type="match status" value="1"/>
</dbReference>
<organism evidence="2">
    <name type="scientific">Fructobacillus tropaeoli</name>
    <dbReference type="NCBI Taxonomy" id="709323"/>
    <lineage>
        <taxon>Bacteria</taxon>
        <taxon>Bacillati</taxon>
        <taxon>Bacillota</taxon>
        <taxon>Bacilli</taxon>
        <taxon>Lactobacillales</taxon>
        <taxon>Lactobacillaceae</taxon>
        <taxon>Fructobacillus</taxon>
    </lineage>
</organism>
<dbReference type="Proteomes" id="UP000064514">
    <property type="component" value="Unassembled WGS sequence"/>
</dbReference>
<sequence>MTETMTKTMTKQVHWNGHVQEEAMTILQAGKGMIVSPTKVGYIIMTTDKAGLKRKFSAKNRKRNKPGVVLCGSMAELEELAEMTPEIRDLYQKHWDQDILLGCILPWKKTGMAQLPDDGCQELMMDQRQTSCFVIKFGRPSEQIAKALWEEHHQFAFASSANPSGQGNRGLVTGIGERIEEAADLVIEADDYVASIQPDKNIDTRYEQGVMVSMVDENGHLIPEQNNQVGIQPCPIVIRKGLDIDKIMANMAQIFTSFDYRHGFYY</sequence>
<protein>
    <submittedName>
        <fullName evidence="2">Translation factor</fullName>
    </submittedName>
</protein>
<accession>A0A3F3HE80</accession>
<dbReference type="Pfam" id="PF01300">
    <property type="entry name" value="Sua5_yciO_yrdC"/>
    <property type="match status" value="1"/>
</dbReference>
<gene>
    <name evidence="2" type="ORF">FTRO_0031200</name>
</gene>
<dbReference type="InterPro" id="IPR006070">
    <property type="entry name" value="Sua5-like_dom"/>
</dbReference>
<dbReference type="PROSITE" id="PS51163">
    <property type="entry name" value="YRDC"/>
    <property type="match status" value="1"/>
</dbReference>
<dbReference type="STRING" id="709323.GCA_001047135_00723"/>
<proteinExistence type="predicted"/>